<organism evidence="1 2">
    <name type="scientific">Exiguobacterium chiriqhucha RW-2</name>
    <dbReference type="NCBI Taxonomy" id="1345023"/>
    <lineage>
        <taxon>Bacteria</taxon>
        <taxon>Bacillati</taxon>
        <taxon>Bacillota</taxon>
        <taxon>Bacilli</taxon>
        <taxon>Bacillales</taxon>
        <taxon>Bacillales Family XII. Incertae Sedis</taxon>
        <taxon>Exiguobacterium</taxon>
    </lineage>
</organism>
<keyword evidence="2" id="KW-1185">Reference proteome</keyword>
<dbReference type="Proteomes" id="UP000016464">
    <property type="component" value="Unassembled WGS sequence"/>
</dbReference>
<dbReference type="InterPro" id="IPR011200">
    <property type="entry name" value="UCP012608"/>
</dbReference>
<evidence type="ECO:0000313" key="2">
    <source>
        <dbReference type="Proteomes" id="UP000016464"/>
    </source>
</evidence>
<dbReference type="PIRSF" id="PIRSF012608">
    <property type="entry name" value="UCP012608"/>
    <property type="match status" value="1"/>
</dbReference>
<dbReference type="AlphaFoldDB" id="U1LZC8"/>
<accession>U1LZC8</accession>
<dbReference type="STRING" id="1385984.GCA_000702565_02314"/>
<dbReference type="Pfam" id="PF10094">
    <property type="entry name" value="DUF2332"/>
    <property type="match status" value="1"/>
</dbReference>
<dbReference type="EMBL" id="ATCL01000011">
    <property type="protein sequence ID" value="ERG68094.1"/>
    <property type="molecule type" value="Genomic_DNA"/>
</dbReference>
<comment type="caution">
    <text evidence="1">The sequence shown here is derived from an EMBL/GenBank/DDBJ whole genome shotgun (WGS) entry which is preliminary data.</text>
</comment>
<proteinExistence type="predicted"/>
<sequence length="365" mass="41141">MQGDEGGSTLPTDQIAQAFMRFAANECRGSSVLYESLSNEIATDVSILTLCEQANPGQPIPNLLFGAVQYLLLSGHQHPLGDYYPSVAIEAKEVDEGLFPSFQQFCTTYETELVALLQTRLVQTNEVRRCAYLYPVFGMISRYSKQPLSLVEIGTSAGLQLLWDQYSYRYGDSELVGNVTSSLEISAEVIGEGRPRLNLPLPPVRERIGFDLNIVDLTDADEKLWLKALIWPEHETRLELFEQASALIGSHPLVLIQGDGVQLLKTRVDSIETDSIVCIFHTHVANQMPLETKYELLRQVDCIGEYRDVCHIYNNVQDKLLHLDLIIDGRKSEFVLAETDGHGRWFNWLLPPEAQESLKRRLSKL</sequence>
<dbReference type="eggNOG" id="COG4427">
    <property type="taxonomic scope" value="Bacteria"/>
</dbReference>
<gene>
    <name evidence="1" type="ORF">M467_12520</name>
</gene>
<protein>
    <recommendedName>
        <fullName evidence="3">DUF2332 domain-containing protein</fullName>
    </recommendedName>
</protein>
<dbReference type="PATRIC" id="fig|1345023.5.peg.608"/>
<name>U1LZC8_9BACL</name>
<evidence type="ECO:0008006" key="3">
    <source>
        <dbReference type="Google" id="ProtNLM"/>
    </source>
</evidence>
<evidence type="ECO:0000313" key="1">
    <source>
        <dbReference type="EMBL" id="ERG68094.1"/>
    </source>
</evidence>
<reference evidence="1 2" key="1">
    <citation type="journal article" date="2013" name="Genome Announc.">
        <title>Draft Genome Sequence of Exiguobacterium pavilionensis Strain RW-2, with Wide Thermal, Salinity, and pH Tolerance, Isolated from Modern Freshwater Microbialites.</title>
        <authorList>
            <person name="White R.A.III."/>
            <person name="Grassa C.J."/>
            <person name="Suttle C.A."/>
        </authorList>
    </citation>
    <scope>NUCLEOTIDE SEQUENCE [LARGE SCALE GENOMIC DNA]</scope>
    <source>
        <strain evidence="1 2">RW-2</strain>
    </source>
</reference>